<evidence type="ECO:0000313" key="2">
    <source>
        <dbReference type="EMBL" id="AEF94018.1"/>
    </source>
</evidence>
<name>F6B3I9_DESCC</name>
<keyword evidence="1" id="KW-0472">Membrane</keyword>
<dbReference type="STRING" id="868595.Desca_1153"/>
<keyword evidence="1" id="KW-0812">Transmembrane</keyword>
<dbReference type="EMBL" id="CP002736">
    <property type="protein sequence ID" value="AEF94018.1"/>
    <property type="molecule type" value="Genomic_DNA"/>
</dbReference>
<sequence>MLASWIWGLVTLFFLLGIKLYHPVKSTLPAVLMGWTCSILIVSFVLYLDGLLSGFPALSWEPLVLSLGLFLFCLPIYNRYLKINKGHKGKHSNKQSDARAS</sequence>
<protein>
    <submittedName>
        <fullName evidence="2">Uncharacterized protein</fullName>
    </submittedName>
</protein>
<keyword evidence="3" id="KW-1185">Reference proteome</keyword>
<accession>F6B3I9</accession>
<reference evidence="2 3" key="1">
    <citation type="submission" date="2011-05" db="EMBL/GenBank/DDBJ databases">
        <title>Complete sequence of Desulfotomaculum carboxydivorans CO-1-SRB.</title>
        <authorList>
            <consortium name="US DOE Joint Genome Institute"/>
            <person name="Lucas S."/>
            <person name="Han J."/>
            <person name="Lapidus A."/>
            <person name="Cheng J.-F."/>
            <person name="Goodwin L."/>
            <person name="Pitluck S."/>
            <person name="Peters L."/>
            <person name="Mikhailova N."/>
            <person name="Lu M."/>
            <person name="Han C."/>
            <person name="Tapia R."/>
            <person name="Land M."/>
            <person name="Hauser L."/>
            <person name="Kyrpides N."/>
            <person name="Ivanova N."/>
            <person name="Pagani I."/>
            <person name="Stams A."/>
            <person name="Plugge C."/>
            <person name="Muyzer G."/>
            <person name="Kuever J."/>
            <person name="Parshina S."/>
            <person name="Ivanova A."/>
            <person name="Nazina T."/>
            <person name="Woyke T."/>
        </authorList>
    </citation>
    <scope>NUCLEOTIDE SEQUENCE [LARGE SCALE GENOMIC DNA]</scope>
    <source>
        <strain evidence="3">DSM 14880 / VKM B-2319 / CO-1-SRB</strain>
    </source>
</reference>
<evidence type="ECO:0000313" key="3">
    <source>
        <dbReference type="Proteomes" id="UP000009226"/>
    </source>
</evidence>
<dbReference type="Proteomes" id="UP000009226">
    <property type="component" value="Chromosome"/>
</dbReference>
<feature type="transmembrane region" description="Helical" evidence="1">
    <location>
        <begin position="6"/>
        <end position="21"/>
    </location>
</feature>
<organism evidence="2 3">
    <name type="scientific">Desulfotomaculum nigrificans (strain DSM 14880 / VKM B-2319 / CO-1-SRB)</name>
    <name type="common">Desulfotomaculum carboxydivorans</name>
    <dbReference type="NCBI Taxonomy" id="868595"/>
    <lineage>
        <taxon>Bacteria</taxon>
        <taxon>Bacillati</taxon>
        <taxon>Bacillota</taxon>
        <taxon>Clostridia</taxon>
        <taxon>Eubacteriales</taxon>
        <taxon>Desulfotomaculaceae</taxon>
        <taxon>Desulfotomaculum</taxon>
    </lineage>
</organism>
<feature type="transmembrane region" description="Helical" evidence="1">
    <location>
        <begin position="28"/>
        <end position="48"/>
    </location>
</feature>
<gene>
    <name evidence="2" type="ordered locus">Desca_1153</name>
</gene>
<proteinExistence type="predicted"/>
<dbReference type="AlphaFoldDB" id="F6B3I9"/>
<evidence type="ECO:0000256" key="1">
    <source>
        <dbReference type="SAM" id="Phobius"/>
    </source>
</evidence>
<dbReference type="HOGENOM" id="CLU_2286910_0_0_9"/>
<dbReference type="KEGG" id="dca:Desca_1153"/>
<feature type="transmembrane region" description="Helical" evidence="1">
    <location>
        <begin position="60"/>
        <end position="80"/>
    </location>
</feature>
<keyword evidence="1" id="KW-1133">Transmembrane helix</keyword>